<accession>A0A3M7PDH6</accession>
<dbReference type="Proteomes" id="UP000276133">
    <property type="component" value="Unassembled WGS sequence"/>
</dbReference>
<feature type="compositionally biased region" description="Polar residues" evidence="1">
    <location>
        <begin position="178"/>
        <end position="208"/>
    </location>
</feature>
<name>A0A3M7PDH6_BRAPC</name>
<gene>
    <name evidence="2" type="ORF">BpHYR1_008549</name>
</gene>
<sequence length="412" mass="46998">MFYVFKGHIGYTEKNTSDPALNINRELSDTGTSNLRVDHFKFIKNSKAKESKLKKNFSQYQPSGQARPNLDIKAPQSFRNKDDQKPVLQLQNHNLVFMNPQISQPMTDRKHNRSALKNKLFTLQPDSVLDEESKLVKNPKLTYLKRYVANFNKNGTSQFPDGFWGNNTQGEFNKVRPNRSTTPGLNSNLSGNNDRTPTNTFGNYIPYNPNQASYNPSYKERELSIIDLQLPIKSNNCSFAQSSQSRTKKSEFSANDENNFLASNKTKNPAYKNSQSNSSILIENLDYSNVISRINAYQDVENQTDQAVNGNIIPEIDELIKFKSKDRSNTFLDKYLMNRQKKKLNQLSNSSNRLYETNFSLSKLAPFKSQALITGTNVSTNIFNRTTNNEVMVNSSLNNLSSNSLLIKRLKF</sequence>
<organism evidence="2 3">
    <name type="scientific">Brachionus plicatilis</name>
    <name type="common">Marine rotifer</name>
    <name type="synonym">Brachionus muelleri</name>
    <dbReference type="NCBI Taxonomy" id="10195"/>
    <lineage>
        <taxon>Eukaryota</taxon>
        <taxon>Metazoa</taxon>
        <taxon>Spiralia</taxon>
        <taxon>Gnathifera</taxon>
        <taxon>Rotifera</taxon>
        <taxon>Eurotatoria</taxon>
        <taxon>Monogononta</taxon>
        <taxon>Pseudotrocha</taxon>
        <taxon>Ploima</taxon>
        <taxon>Brachionidae</taxon>
        <taxon>Brachionus</taxon>
    </lineage>
</organism>
<proteinExistence type="predicted"/>
<feature type="region of interest" description="Disordered" evidence="1">
    <location>
        <begin position="176"/>
        <end position="208"/>
    </location>
</feature>
<reference evidence="2 3" key="1">
    <citation type="journal article" date="2018" name="Sci. Rep.">
        <title>Genomic signatures of local adaptation to the degree of environmental predictability in rotifers.</title>
        <authorList>
            <person name="Franch-Gras L."/>
            <person name="Hahn C."/>
            <person name="Garcia-Roger E.M."/>
            <person name="Carmona M.J."/>
            <person name="Serra M."/>
            <person name="Gomez A."/>
        </authorList>
    </citation>
    <scope>NUCLEOTIDE SEQUENCE [LARGE SCALE GENOMIC DNA]</scope>
    <source>
        <strain evidence="2">HYR1</strain>
    </source>
</reference>
<evidence type="ECO:0000256" key="1">
    <source>
        <dbReference type="SAM" id="MobiDB-lite"/>
    </source>
</evidence>
<dbReference type="AlphaFoldDB" id="A0A3M7PDH6"/>
<keyword evidence="3" id="KW-1185">Reference proteome</keyword>
<dbReference type="OrthoDB" id="10556811at2759"/>
<dbReference type="EMBL" id="REGN01011652">
    <property type="protein sequence ID" value="RMZ97088.1"/>
    <property type="molecule type" value="Genomic_DNA"/>
</dbReference>
<protein>
    <submittedName>
        <fullName evidence="2">Uncharacterized protein</fullName>
    </submittedName>
</protein>
<evidence type="ECO:0000313" key="3">
    <source>
        <dbReference type="Proteomes" id="UP000276133"/>
    </source>
</evidence>
<comment type="caution">
    <text evidence="2">The sequence shown here is derived from an EMBL/GenBank/DDBJ whole genome shotgun (WGS) entry which is preliminary data.</text>
</comment>
<evidence type="ECO:0000313" key="2">
    <source>
        <dbReference type="EMBL" id="RMZ97088.1"/>
    </source>
</evidence>